<dbReference type="GO" id="GO:0030490">
    <property type="term" value="P:maturation of SSU-rRNA"/>
    <property type="evidence" value="ECO:0007669"/>
    <property type="project" value="UniProtKB-UniRule"/>
</dbReference>
<comment type="function">
    <text evidence="2">One of several proteins that assist in the late maturation steps of the functional core of the 30S ribosomal subunit. Associates with free 30S ribosomal subunits (but not with 30S subunits that are part of 70S ribosomes or polysomes). Required for efficient processing of 16S rRNA. May interact with the 5'-terminal helix region of 16S rRNA.</text>
</comment>
<dbReference type="GO" id="GO:0043024">
    <property type="term" value="F:ribosomal small subunit binding"/>
    <property type="evidence" value="ECO:0007669"/>
    <property type="project" value="TreeGrafter"/>
</dbReference>
<comment type="similarity">
    <text evidence="2">Belongs to the RbfA family.</text>
</comment>
<dbReference type="InterPro" id="IPR020053">
    <property type="entry name" value="Ribosome-bd_factorA_CS"/>
</dbReference>
<dbReference type="OrthoDB" id="307788at2"/>
<accession>E3CZL0</accession>
<dbReference type="HAMAP" id="MF_00003">
    <property type="entry name" value="RbfA"/>
    <property type="match status" value="1"/>
</dbReference>
<keyword evidence="4" id="KW-1185">Reference proteome</keyword>
<dbReference type="RefSeq" id="WP_006300998.1">
    <property type="nucleotide sequence ID" value="NZ_CM001022.1"/>
</dbReference>
<dbReference type="InterPro" id="IPR023799">
    <property type="entry name" value="RbfA_dom_sf"/>
</dbReference>
<reference evidence="3 4" key="1">
    <citation type="journal article" date="2010" name="Stand. Genomic Sci.">
        <title>Non-contiguous finished genome sequence of Aminomonas paucivorans type strain (GLU-3).</title>
        <authorList>
            <person name="Pitluck S."/>
            <person name="Yasawong M."/>
            <person name="Held B."/>
            <person name="Lapidus A."/>
            <person name="Nolan M."/>
            <person name="Copeland A."/>
            <person name="Lucas S."/>
            <person name="Del Rio T.G."/>
            <person name="Tice H."/>
            <person name="Cheng J.F."/>
            <person name="Chertkov O."/>
            <person name="Goodwin L."/>
            <person name="Tapia R."/>
            <person name="Han C."/>
            <person name="Liolios K."/>
            <person name="Ivanova N."/>
            <person name="Mavromatis K."/>
            <person name="Ovchinnikova G."/>
            <person name="Pati A."/>
            <person name="Chen A."/>
            <person name="Palaniappan K."/>
            <person name="Land M."/>
            <person name="Hauser L."/>
            <person name="Chang Y.J."/>
            <person name="Jeffries C.D."/>
            <person name="Pukall R."/>
            <person name="Spring S."/>
            <person name="Rohde M."/>
            <person name="Sikorski J."/>
            <person name="Goker M."/>
            <person name="Woyke T."/>
            <person name="Bristow J."/>
            <person name="Eisen J.A."/>
            <person name="Markowitz V."/>
            <person name="Hugenholtz P."/>
            <person name="Kyrpides N.C."/>
            <person name="Klenk H.P."/>
        </authorList>
    </citation>
    <scope>NUCLEOTIDE SEQUENCE [LARGE SCALE GENOMIC DNA]</scope>
    <source>
        <strain evidence="3 4">DSM 12260</strain>
    </source>
</reference>
<dbReference type="PANTHER" id="PTHR33515:SF1">
    <property type="entry name" value="RIBOSOME-BINDING FACTOR A, CHLOROPLASTIC-RELATED"/>
    <property type="match status" value="1"/>
</dbReference>
<evidence type="ECO:0000256" key="2">
    <source>
        <dbReference type="HAMAP-Rule" id="MF_00003"/>
    </source>
</evidence>
<dbReference type="PROSITE" id="PS01319">
    <property type="entry name" value="RBFA"/>
    <property type="match status" value="1"/>
</dbReference>
<proteinExistence type="inferred from homology"/>
<evidence type="ECO:0000256" key="1">
    <source>
        <dbReference type="ARBA" id="ARBA00022517"/>
    </source>
</evidence>
<organism evidence="3 4">
    <name type="scientific">Aminomonas paucivorans DSM 12260</name>
    <dbReference type="NCBI Taxonomy" id="584708"/>
    <lineage>
        <taxon>Bacteria</taxon>
        <taxon>Thermotogati</taxon>
        <taxon>Synergistota</taxon>
        <taxon>Synergistia</taxon>
        <taxon>Synergistales</taxon>
        <taxon>Synergistaceae</taxon>
        <taxon>Aminomonas</taxon>
    </lineage>
</organism>
<evidence type="ECO:0000313" key="3">
    <source>
        <dbReference type="EMBL" id="EFQ23794.1"/>
    </source>
</evidence>
<dbReference type="EMBL" id="CM001022">
    <property type="protein sequence ID" value="EFQ23794.1"/>
    <property type="molecule type" value="Genomic_DNA"/>
</dbReference>
<dbReference type="STRING" id="584708.Apau_1373"/>
<comment type="subunit">
    <text evidence="2">Monomer. Binds 30S ribosomal subunits, but not 50S ribosomal subunits or 70S ribosomes.</text>
</comment>
<dbReference type="NCBIfam" id="TIGR00082">
    <property type="entry name" value="rbfA"/>
    <property type="match status" value="1"/>
</dbReference>
<comment type="subcellular location">
    <subcellularLocation>
        <location evidence="2">Cytoplasm</location>
    </subcellularLocation>
</comment>
<dbReference type="HOGENOM" id="CLU_089475_3_2_0"/>
<keyword evidence="1 2" id="KW-0690">Ribosome biogenesis</keyword>
<protein>
    <recommendedName>
        <fullName evidence="2">Ribosome-binding factor A</fullName>
    </recommendedName>
</protein>
<evidence type="ECO:0000313" key="4">
    <source>
        <dbReference type="Proteomes" id="UP000005096"/>
    </source>
</evidence>
<dbReference type="InterPro" id="IPR015946">
    <property type="entry name" value="KH_dom-like_a/b"/>
</dbReference>
<dbReference type="AlphaFoldDB" id="E3CZL0"/>
<dbReference type="Pfam" id="PF02033">
    <property type="entry name" value="RBFA"/>
    <property type="match status" value="1"/>
</dbReference>
<name>E3CZL0_9BACT</name>
<dbReference type="PANTHER" id="PTHR33515">
    <property type="entry name" value="RIBOSOME-BINDING FACTOR A, CHLOROPLASTIC-RELATED"/>
    <property type="match status" value="1"/>
</dbReference>
<dbReference type="Proteomes" id="UP000005096">
    <property type="component" value="Chromosome"/>
</dbReference>
<sequence>MTTFRLERLNREFLREISLLLQSRIKNAQVHAAVLTQVDCSKDLSHAKVFFTTLDPAEKEPTLKALQDVAGLLRSCLGKQMRLRKIPELHFYYDMTEERARSVEALLDSLRSKEAPTPPGKTEAS</sequence>
<dbReference type="GO" id="GO:0005829">
    <property type="term" value="C:cytosol"/>
    <property type="evidence" value="ECO:0007669"/>
    <property type="project" value="TreeGrafter"/>
</dbReference>
<dbReference type="Gene3D" id="3.30.300.20">
    <property type="match status" value="1"/>
</dbReference>
<dbReference type="eggNOG" id="COG0858">
    <property type="taxonomic scope" value="Bacteria"/>
</dbReference>
<dbReference type="SUPFAM" id="SSF89919">
    <property type="entry name" value="Ribosome-binding factor A, RbfA"/>
    <property type="match status" value="1"/>
</dbReference>
<gene>
    <name evidence="2" type="primary">rbfA</name>
    <name evidence="3" type="ORF">Apau_1373</name>
</gene>
<keyword evidence="2" id="KW-0963">Cytoplasm</keyword>
<dbReference type="InterPro" id="IPR000238">
    <property type="entry name" value="RbfA"/>
</dbReference>
<dbReference type="PaxDb" id="584708-Apau_1373"/>